<dbReference type="NCBIfam" id="NF038083">
    <property type="entry name" value="CU044_5270_fam"/>
    <property type="match status" value="1"/>
</dbReference>
<evidence type="ECO:0000313" key="3">
    <source>
        <dbReference type="Proteomes" id="UP000640052"/>
    </source>
</evidence>
<evidence type="ECO:0000313" key="2">
    <source>
        <dbReference type="EMBL" id="GIH22190.1"/>
    </source>
</evidence>
<dbReference type="EMBL" id="BOOA01000003">
    <property type="protein sequence ID" value="GIH22190.1"/>
    <property type="molecule type" value="Genomic_DNA"/>
</dbReference>
<dbReference type="AlphaFoldDB" id="A0A919UMY4"/>
<evidence type="ECO:0000256" key="1">
    <source>
        <dbReference type="SAM" id="MobiDB-lite"/>
    </source>
</evidence>
<proteinExistence type="predicted"/>
<name>A0A919UMY4_9ACTN</name>
<feature type="region of interest" description="Disordered" evidence="1">
    <location>
        <begin position="247"/>
        <end position="271"/>
    </location>
</feature>
<reference evidence="2" key="1">
    <citation type="submission" date="2021-01" db="EMBL/GenBank/DDBJ databases">
        <title>Whole genome shotgun sequence of Acrocarpospora phusangensis NBRC 108782.</title>
        <authorList>
            <person name="Komaki H."/>
            <person name="Tamura T."/>
        </authorList>
    </citation>
    <scope>NUCLEOTIDE SEQUENCE</scope>
    <source>
        <strain evidence="2">NBRC 108782</strain>
    </source>
</reference>
<gene>
    <name evidence="2" type="ORF">Aph01nite_05000</name>
</gene>
<feature type="compositionally biased region" description="Low complexity" evidence="1">
    <location>
        <begin position="121"/>
        <end position="132"/>
    </location>
</feature>
<evidence type="ECO:0008006" key="4">
    <source>
        <dbReference type="Google" id="ProtNLM"/>
    </source>
</evidence>
<dbReference type="InterPro" id="IPR047789">
    <property type="entry name" value="CU044_5270-like"/>
</dbReference>
<protein>
    <recommendedName>
        <fullName evidence="4">CU044_5270 family protein</fullName>
    </recommendedName>
</protein>
<accession>A0A919UMY4</accession>
<comment type="caution">
    <text evidence="2">The sequence shown here is derived from an EMBL/GenBank/DDBJ whole genome shotgun (WGS) entry which is preliminary data.</text>
</comment>
<sequence>MWGFGLAGAAAVAAVAVFTSGTGVGTVTGGPAGVTAAAPSGSGSFSSEPVPLSARQLLLVAATSADKEPATTGKFWFTKTASRDIMSVDGDYALLSEGVGESWLTDGQQWHTSQSLGTKPATEADQAAWEAAGSPTTAGVGEGKRLETVRPAGKPSTDTYKSKYVYWLGRNVTLDQMRALPADPAKLKASLLKYYTGNSTEADVPMAEDNWLFTVAGGLVIGGPVSPQVRAAAFRMLAALPSVTSLGQVTDSTGRPGTAIGIETSSGFRSDPDKGVLQERLIIDEKSGRALAREYVVVKPGGFQKGLKPGTVSNSTTIVDSGWTDTRTS</sequence>
<organism evidence="2 3">
    <name type="scientific">Acrocarpospora phusangensis</name>
    <dbReference type="NCBI Taxonomy" id="1070424"/>
    <lineage>
        <taxon>Bacteria</taxon>
        <taxon>Bacillati</taxon>
        <taxon>Actinomycetota</taxon>
        <taxon>Actinomycetes</taxon>
        <taxon>Streptosporangiales</taxon>
        <taxon>Streptosporangiaceae</taxon>
        <taxon>Acrocarpospora</taxon>
    </lineage>
</organism>
<feature type="region of interest" description="Disordered" evidence="1">
    <location>
        <begin position="110"/>
        <end position="155"/>
    </location>
</feature>
<keyword evidence="3" id="KW-1185">Reference proteome</keyword>
<dbReference type="Proteomes" id="UP000640052">
    <property type="component" value="Unassembled WGS sequence"/>
</dbReference>